<dbReference type="InterPro" id="IPR002937">
    <property type="entry name" value="Amino_oxidase"/>
</dbReference>
<feature type="chain" id="PRO_5040108054" description="Amine oxidase domain-containing protein" evidence="1">
    <location>
        <begin position="21"/>
        <end position="665"/>
    </location>
</feature>
<name>A0A9P7SW55_9HYPO</name>
<dbReference type="InterPro" id="IPR050281">
    <property type="entry name" value="Flavin_monoamine_oxidase"/>
</dbReference>
<dbReference type="InterPro" id="IPR036188">
    <property type="entry name" value="FAD/NAD-bd_sf"/>
</dbReference>
<feature type="non-terminal residue" evidence="3">
    <location>
        <position position="1"/>
    </location>
</feature>
<dbReference type="AlphaFoldDB" id="A0A9P7SW55"/>
<dbReference type="Pfam" id="PF01593">
    <property type="entry name" value="Amino_oxidase"/>
    <property type="match status" value="1"/>
</dbReference>
<dbReference type="PANTHER" id="PTHR10742:SF382">
    <property type="entry name" value="AMINE OXIDASE DOMAIN-CONTAINING PROTEIN"/>
    <property type="match status" value="1"/>
</dbReference>
<dbReference type="PANTHER" id="PTHR10742">
    <property type="entry name" value="FLAVIN MONOAMINE OXIDASE"/>
    <property type="match status" value="1"/>
</dbReference>
<keyword evidence="1" id="KW-0732">Signal</keyword>
<dbReference type="SUPFAM" id="SSF51905">
    <property type="entry name" value="FAD/NAD(P)-binding domain"/>
    <property type="match status" value="1"/>
</dbReference>
<organism evidence="3 4">
    <name type="scientific">Claviceps pusilla</name>
    <dbReference type="NCBI Taxonomy" id="123648"/>
    <lineage>
        <taxon>Eukaryota</taxon>
        <taxon>Fungi</taxon>
        <taxon>Dikarya</taxon>
        <taxon>Ascomycota</taxon>
        <taxon>Pezizomycotina</taxon>
        <taxon>Sordariomycetes</taxon>
        <taxon>Hypocreomycetidae</taxon>
        <taxon>Hypocreales</taxon>
        <taxon>Clavicipitaceae</taxon>
        <taxon>Claviceps</taxon>
    </lineage>
</organism>
<comment type="caution">
    <text evidence="3">The sequence shown here is derived from an EMBL/GenBank/DDBJ whole genome shotgun (WGS) entry which is preliminary data.</text>
</comment>
<dbReference type="Gene3D" id="3.90.660.10">
    <property type="match status" value="1"/>
</dbReference>
<sequence>MLLRAIWPAALLAATCVAKASLPLQIQLHENPDSELANIRVLHANDVAGVVVFTYGSCASESRQESHHEIASSEIHAAEARLVWIVPHDAPSPGCVSAWNAAGELVGRSRAQDLGAAKKQIAKRAAAKPIPMTHSNHFDPLGPWFDGLKFVHQREPSVVDVKAAKAKEIAIVGAGLSGLMTYLILHQSGFTNLTMIEASDRIGGRIHTAYLTGGPSNYSYQDLGAMKIPLDYTDPESGNTMNISDFQLVYQLIEEMNRLNADNETLRLDVTPWIEDSDNGLQYFGEFRMPSGLPPTVRQVRENASLSRPEPMDAETTALTRKLNQTLPGRKFMVKMATSMYKAHREWIEGGLGDKQKGDRWSEYAFLTQHLHGSLNSSDILSEQDNPAGSFWTWIINNFYEWCDSWRTVDGGMSRLPESFRPLLEANDSLRLNAKVERIDFDDNRLSLRWKRHWTDKTAHESGFDYAVITAPFTVVRQWRLPDMSATMTHALQNLVYDSCCKVMLEYSDRFWEHLPNPIYGGCSTETDIPGLGFACYPSYNINGTGPAAIIGSYAEGTVNHEMSRLVTMSDAEHAQYILDAMSEIHGEHTRRLYTGNFARKCWSLDPFTAGAWASPTAGQHELYMPEYFKLHSHMIFVGEHTSFTHGWMSSALDSGIRGAVQLLL</sequence>
<dbReference type="Proteomes" id="UP000748025">
    <property type="component" value="Unassembled WGS sequence"/>
</dbReference>
<dbReference type="GO" id="GO:0009063">
    <property type="term" value="P:amino acid catabolic process"/>
    <property type="evidence" value="ECO:0007669"/>
    <property type="project" value="TreeGrafter"/>
</dbReference>
<accession>A0A9P7SW55</accession>
<protein>
    <recommendedName>
        <fullName evidence="2">Amine oxidase domain-containing protein</fullName>
    </recommendedName>
</protein>
<evidence type="ECO:0000259" key="2">
    <source>
        <dbReference type="Pfam" id="PF01593"/>
    </source>
</evidence>
<evidence type="ECO:0000256" key="1">
    <source>
        <dbReference type="SAM" id="SignalP"/>
    </source>
</evidence>
<dbReference type="EMBL" id="SRPW01003602">
    <property type="protein sequence ID" value="KAG5986526.1"/>
    <property type="molecule type" value="Genomic_DNA"/>
</dbReference>
<dbReference type="GO" id="GO:0001716">
    <property type="term" value="F:L-amino-acid oxidase activity"/>
    <property type="evidence" value="ECO:0007669"/>
    <property type="project" value="TreeGrafter"/>
</dbReference>
<reference evidence="3" key="1">
    <citation type="journal article" date="2020" name="bioRxiv">
        <title>Whole genome comparisons of ergot fungi reveals the divergence and evolution of species within the genus Claviceps are the result of varying mechanisms driving genome evolution and host range expansion.</title>
        <authorList>
            <person name="Wyka S.A."/>
            <person name="Mondo S.J."/>
            <person name="Liu M."/>
            <person name="Dettman J."/>
            <person name="Nalam V."/>
            <person name="Broders K.D."/>
        </authorList>
    </citation>
    <scope>NUCLEOTIDE SEQUENCE</scope>
    <source>
        <strain evidence="3">CCC 602</strain>
    </source>
</reference>
<feature type="domain" description="Amine oxidase" evidence="2">
    <location>
        <begin position="176"/>
        <end position="664"/>
    </location>
</feature>
<evidence type="ECO:0000313" key="3">
    <source>
        <dbReference type="EMBL" id="KAG5986526.1"/>
    </source>
</evidence>
<keyword evidence="4" id="KW-1185">Reference proteome</keyword>
<dbReference type="SUPFAM" id="SSF54373">
    <property type="entry name" value="FAD-linked reductases, C-terminal domain"/>
    <property type="match status" value="1"/>
</dbReference>
<evidence type="ECO:0000313" key="4">
    <source>
        <dbReference type="Proteomes" id="UP000748025"/>
    </source>
</evidence>
<dbReference type="OrthoDB" id="7777654at2759"/>
<feature type="signal peptide" evidence="1">
    <location>
        <begin position="1"/>
        <end position="20"/>
    </location>
</feature>
<dbReference type="Gene3D" id="3.50.50.60">
    <property type="entry name" value="FAD/NAD(P)-binding domain"/>
    <property type="match status" value="1"/>
</dbReference>
<proteinExistence type="predicted"/>
<gene>
    <name evidence="3" type="ORF">E4U43_005473</name>
</gene>
<dbReference type="Gene3D" id="1.20.1440.240">
    <property type="match status" value="1"/>
</dbReference>